<dbReference type="NCBIfam" id="NF000801">
    <property type="entry name" value="PRK00055.1-3"/>
    <property type="match status" value="1"/>
</dbReference>
<reference evidence="10 11" key="1">
    <citation type="submission" date="2021-04" db="EMBL/GenBank/DDBJ databases">
        <title>Complete genome sequence of Stygiolobus sp. KN-1.</title>
        <authorList>
            <person name="Nakamura K."/>
            <person name="Sakai H."/>
            <person name="Kurosawa N."/>
        </authorList>
    </citation>
    <scope>NUCLEOTIDE SEQUENCE [LARGE SCALE GENOMIC DNA]</scope>
    <source>
        <strain evidence="10 11">KN-1</strain>
    </source>
</reference>
<keyword evidence="4 8" id="KW-0479">Metal-binding</keyword>
<dbReference type="PANTHER" id="PTHR46018:SF2">
    <property type="entry name" value="ZINC PHOSPHODIESTERASE ELAC PROTEIN 1"/>
    <property type="match status" value="1"/>
</dbReference>
<keyword evidence="2 8" id="KW-0819">tRNA processing</keyword>
<sequence>MIKVYFIGTGGGAPNKRGLPALLLQREGLYALFDAGEGTQQRLIDSGLGFMKIRVIGISHLHGDHVLGLPGLLETMGMYSRRDKITLLGPSGLKDFLLEVFSRTHFQPNFSIEFRDSYEDADVRITKFKTCHVIESYGFLFEEKERIKIDAEKLRSEGVNDWKIIRLLKEGKRVEIGTKVLIPEDYLVKKKGVRIAYTGDTAPCASVINSVRDVDLLVHDSTFLDEKEAHDYGHSNSKDAAEVALRSNAKRLALIHISPRYDDATPLLKEALKVFEKAFLPEPFSYYVIRD</sequence>
<comment type="cofactor">
    <cofactor evidence="8">
        <name>Zn(2+)</name>
        <dbReference type="ChEBI" id="CHEBI:29105"/>
    </cofactor>
    <text evidence="8">Binds 2 Zn(2+) ions.</text>
</comment>
<dbReference type="Proteomes" id="UP000825123">
    <property type="component" value="Chromosome"/>
</dbReference>
<dbReference type="GO" id="GO:0008270">
    <property type="term" value="F:zinc ion binding"/>
    <property type="evidence" value="ECO:0007669"/>
    <property type="project" value="UniProtKB-UniRule"/>
</dbReference>
<gene>
    <name evidence="8" type="primary">rnz</name>
    <name evidence="10" type="ORF">KN1_15390</name>
</gene>
<comment type="function">
    <text evidence="8">Zinc phosphodiesterase, which displays some tRNA 3'-processing endonuclease activity. Probably involved in tRNA maturation, by removing a 3'-trailer from precursor tRNA.</text>
</comment>
<dbReference type="InterPro" id="IPR013471">
    <property type="entry name" value="RNase_Z/BN"/>
</dbReference>
<keyword evidence="3 8" id="KW-0540">Nuclease</keyword>
<evidence type="ECO:0000256" key="8">
    <source>
        <dbReference type="HAMAP-Rule" id="MF_01818"/>
    </source>
</evidence>
<feature type="binding site" evidence="8">
    <location>
        <position position="60"/>
    </location>
    <ligand>
        <name>Zn(2+)</name>
        <dbReference type="ChEBI" id="CHEBI:29105"/>
        <label>1</label>
        <note>catalytic</note>
    </ligand>
</feature>
<dbReference type="GeneID" id="66163257"/>
<keyword evidence="5 8" id="KW-0255">Endonuclease</keyword>
<keyword evidence="11" id="KW-1185">Reference proteome</keyword>
<evidence type="ECO:0000256" key="1">
    <source>
        <dbReference type="ARBA" id="ARBA00011738"/>
    </source>
</evidence>
<dbReference type="KEGG" id="csty:KN1_15390"/>
<dbReference type="RefSeq" id="WP_221286737.1">
    <property type="nucleotide sequence ID" value="NZ_AP024597.1"/>
</dbReference>
<feature type="domain" description="Metallo-beta-lactamase" evidence="9">
    <location>
        <begin position="186"/>
        <end position="257"/>
    </location>
</feature>
<feature type="active site" description="Proton acceptor" evidence="8">
    <location>
        <position position="64"/>
    </location>
</feature>
<protein>
    <recommendedName>
        <fullName evidence="8">Ribonuclease Z</fullName>
        <shortName evidence="8">RNase Z</shortName>
        <ecNumber evidence="8">3.1.26.11</ecNumber>
    </recommendedName>
    <alternativeName>
        <fullName evidence="8">tRNA 3 endonuclease</fullName>
    </alternativeName>
    <alternativeName>
        <fullName evidence="8">tRNase Z</fullName>
    </alternativeName>
</protein>
<proteinExistence type="inferred from homology"/>
<evidence type="ECO:0000313" key="11">
    <source>
        <dbReference type="Proteomes" id="UP000825123"/>
    </source>
</evidence>
<dbReference type="Gene3D" id="3.60.15.10">
    <property type="entry name" value="Ribonuclease Z/Hydroxyacylglutathione hydrolase-like"/>
    <property type="match status" value="1"/>
</dbReference>
<dbReference type="NCBIfam" id="TIGR02651">
    <property type="entry name" value="RNase_Z"/>
    <property type="match status" value="1"/>
</dbReference>
<dbReference type="Pfam" id="PF23023">
    <property type="entry name" value="Anti-Pycsar_Apyc1"/>
    <property type="match status" value="1"/>
</dbReference>
<evidence type="ECO:0000256" key="2">
    <source>
        <dbReference type="ARBA" id="ARBA00022694"/>
    </source>
</evidence>
<evidence type="ECO:0000313" key="10">
    <source>
        <dbReference type="EMBL" id="BCU70242.1"/>
    </source>
</evidence>
<evidence type="ECO:0000256" key="7">
    <source>
        <dbReference type="ARBA" id="ARBA00022833"/>
    </source>
</evidence>
<dbReference type="CDD" id="cd07717">
    <property type="entry name" value="RNaseZ_ZiPD-like_MBL-fold"/>
    <property type="match status" value="1"/>
</dbReference>
<feature type="binding site" evidence="8">
    <location>
        <position position="200"/>
    </location>
    <ligand>
        <name>Zn(2+)</name>
        <dbReference type="ChEBI" id="CHEBI:29105"/>
        <label>2</label>
        <note>catalytic</note>
    </ligand>
</feature>
<feature type="binding site" evidence="8">
    <location>
        <position position="65"/>
    </location>
    <ligand>
        <name>Zn(2+)</name>
        <dbReference type="ChEBI" id="CHEBI:29105"/>
        <label>2</label>
        <note>catalytic</note>
    </ligand>
</feature>
<dbReference type="Pfam" id="PF12706">
    <property type="entry name" value="Lactamase_B_2"/>
    <property type="match status" value="1"/>
</dbReference>
<dbReference type="PANTHER" id="PTHR46018">
    <property type="entry name" value="ZINC PHOSPHODIESTERASE ELAC PROTEIN 1"/>
    <property type="match status" value="1"/>
</dbReference>
<comment type="similarity">
    <text evidence="8">Belongs to the RNase Z family.</text>
</comment>
<evidence type="ECO:0000259" key="9">
    <source>
        <dbReference type="Pfam" id="PF12706"/>
    </source>
</evidence>
<comment type="catalytic activity">
    <reaction evidence="8">
        <text>Endonucleolytic cleavage of RNA, removing extra 3' nucleotides from tRNA precursor, generating 3' termini of tRNAs. A 3'-hydroxy group is left at the tRNA terminus and a 5'-phosphoryl group is left at the trailer molecule.</text>
        <dbReference type="EC" id="3.1.26.11"/>
    </reaction>
</comment>
<evidence type="ECO:0000256" key="5">
    <source>
        <dbReference type="ARBA" id="ARBA00022759"/>
    </source>
</evidence>
<dbReference type="SUPFAM" id="SSF56281">
    <property type="entry name" value="Metallo-hydrolase/oxidoreductase"/>
    <property type="match status" value="1"/>
</dbReference>
<dbReference type="InterPro" id="IPR036866">
    <property type="entry name" value="RibonucZ/Hydroxyglut_hydro"/>
</dbReference>
<dbReference type="GO" id="GO:0042781">
    <property type="term" value="F:3'-tRNA processing endoribonuclease activity"/>
    <property type="evidence" value="ECO:0007669"/>
    <property type="project" value="UniProtKB-UniRule"/>
</dbReference>
<feature type="binding site" evidence="8">
    <location>
        <position position="132"/>
    </location>
    <ligand>
        <name>Zn(2+)</name>
        <dbReference type="ChEBI" id="CHEBI:29105"/>
        <label>1</label>
        <note>catalytic</note>
    </ligand>
</feature>
<accession>A0A8D5U6Q3</accession>
<dbReference type="EMBL" id="AP024597">
    <property type="protein sequence ID" value="BCU70242.1"/>
    <property type="molecule type" value="Genomic_DNA"/>
</dbReference>
<evidence type="ECO:0000256" key="6">
    <source>
        <dbReference type="ARBA" id="ARBA00022801"/>
    </source>
</evidence>
<organism evidence="10 11">
    <name type="scientific">Stygiolobus caldivivus</name>
    <dbReference type="NCBI Taxonomy" id="2824673"/>
    <lineage>
        <taxon>Archaea</taxon>
        <taxon>Thermoproteota</taxon>
        <taxon>Thermoprotei</taxon>
        <taxon>Sulfolobales</taxon>
        <taxon>Sulfolobaceae</taxon>
        <taxon>Stygiolobus</taxon>
    </lineage>
</organism>
<feature type="binding site" evidence="8">
    <location>
        <position position="62"/>
    </location>
    <ligand>
        <name>Zn(2+)</name>
        <dbReference type="ChEBI" id="CHEBI:29105"/>
        <label>1</label>
        <note>catalytic</note>
    </ligand>
</feature>
<comment type="subunit">
    <text evidence="1 8">Homodimer.</text>
</comment>
<feature type="binding site" evidence="8">
    <location>
        <position position="64"/>
    </location>
    <ligand>
        <name>Zn(2+)</name>
        <dbReference type="ChEBI" id="CHEBI:29105"/>
        <label>2</label>
        <note>catalytic</note>
    </ligand>
</feature>
<dbReference type="EC" id="3.1.26.11" evidence="8"/>
<keyword evidence="6 8" id="KW-0378">Hydrolase</keyword>
<feature type="binding site" evidence="8">
    <location>
        <position position="256"/>
    </location>
    <ligand>
        <name>Zn(2+)</name>
        <dbReference type="ChEBI" id="CHEBI:29105"/>
        <label>2</label>
        <note>catalytic</note>
    </ligand>
</feature>
<dbReference type="AlphaFoldDB" id="A0A8D5U6Q3"/>
<name>A0A8D5U6Q3_9CREN</name>
<dbReference type="HAMAP" id="MF_01818">
    <property type="entry name" value="RNase_Z_BN"/>
    <property type="match status" value="1"/>
</dbReference>
<evidence type="ECO:0000256" key="4">
    <source>
        <dbReference type="ARBA" id="ARBA00022723"/>
    </source>
</evidence>
<keyword evidence="7 8" id="KW-0862">Zinc</keyword>
<dbReference type="InterPro" id="IPR001279">
    <property type="entry name" value="Metallo-B-lactamas"/>
</dbReference>
<evidence type="ECO:0000256" key="3">
    <source>
        <dbReference type="ARBA" id="ARBA00022722"/>
    </source>
</evidence>
<feature type="binding site" evidence="8">
    <location>
        <position position="200"/>
    </location>
    <ligand>
        <name>Zn(2+)</name>
        <dbReference type="ChEBI" id="CHEBI:29105"/>
        <label>1</label>
        <note>catalytic</note>
    </ligand>
</feature>